<proteinExistence type="predicted"/>
<gene>
    <name evidence="1" type="ORF">QLX08_011370</name>
</gene>
<accession>A0AAW0ZB01</accession>
<reference evidence="1 2" key="1">
    <citation type="submission" date="2024-05" db="EMBL/GenBank/DDBJ databases">
        <title>The nuclear and mitochondrial genome assemblies of Tetragonisca angustula (Apidae: Meliponini), a tiny yet remarkable pollinator in the Neotropics.</title>
        <authorList>
            <person name="Ferrari R."/>
            <person name="Ricardo P.C."/>
            <person name="Dias F.C."/>
            <person name="Araujo N.S."/>
            <person name="Soares D.O."/>
            <person name="Zhou Q.-S."/>
            <person name="Zhu C.-D."/>
            <person name="Coutinho L."/>
            <person name="Airas M.C."/>
            <person name="Batista T.M."/>
        </authorList>
    </citation>
    <scope>NUCLEOTIDE SEQUENCE [LARGE SCALE GENOMIC DNA]</scope>
    <source>
        <strain evidence="1">ASF017062</strain>
        <tissue evidence="1">Abdomen</tissue>
    </source>
</reference>
<protein>
    <recommendedName>
        <fullName evidence="3">Transposase</fullName>
    </recommendedName>
</protein>
<dbReference type="Proteomes" id="UP001432146">
    <property type="component" value="Unassembled WGS sequence"/>
</dbReference>
<sequence length="138" mass="15769">MAKTIQTSVEIRSATITLRKEDYSLRNVACKLKIYKGVQSTVKRFESSGRQSGRPRITSKAEDIRIQIICKLNRRLTTSQILADLNHTRLIPVSLTIVKRATKSWWFKRLHSCQKIIAFVKKSQNAVGLGKKSQKLDI</sequence>
<dbReference type="AlphaFoldDB" id="A0AAW0ZB01"/>
<dbReference type="EMBL" id="JAWNGG020000373">
    <property type="protein sequence ID" value="KAK9293758.1"/>
    <property type="molecule type" value="Genomic_DNA"/>
</dbReference>
<name>A0AAW0ZB01_9HYME</name>
<keyword evidence="2" id="KW-1185">Reference proteome</keyword>
<evidence type="ECO:0000313" key="2">
    <source>
        <dbReference type="Proteomes" id="UP001432146"/>
    </source>
</evidence>
<organism evidence="1 2">
    <name type="scientific">Tetragonisca angustula</name>
    <dbReference type="NCBI Taxonomy" id="166442"/>
    <lineage>
        <taxon>Eukaryota</taxon>
        <taxon>Metazoa</taxon>
        <taxon>Ecdysozoa</taxon>
        <taxon>Arthropoda</taxon>
        <taxon>Hexapoda</taxon>
        <taxon>Insecta</taxon>
        <taxon>Pterygota</taxon>
        <taxon>Neoptera</taxon>
        <taxon>Endopterygota</taxon>
        <taxon>Hymenoptera</taxon>
        <taxon>Apocrita</taxon>
        <taxon>Aculeata</taxon>
        <taxon>Apoidea</taxon>
        <taxon>Anthophila</taxon>
        <taxon>Apidae</taxon>
        <taxon>Tetragonisca</taxon>
    </lineage>
</organism>
<evidence type="ECO:0008006" key="3">
    <source>
        <dbReference type="Google" id="ProtNLM"/>
    </source>
</evidence>
<evidence type="ECO:0000313" key="1">
    <source>
        <dbReference type="EMBL" id="KAK9293758.1"/>
    </source>
</evidence>
<comment type="caution">
    <text evidence="1">The sequence shown here is derived from an EMBL/GenBank/DDBJ whole genome shotgun (WGS) entry which is preliminary data.</text>
</comment>